<dbReference type="InterPro" id="IPR009075">
    <property type="entry name" value="AcylCo_DH/oxidase_C"/>
</dbReference>
<reference evidence="10 11" key="1">
    <citation type="journal article" date="2015" name="Antonie Van Leeuwenhoek">
        <title>Pseudooceanicola atlanticus gen. nov. sp. nov., isolated from surface seawater of the Atlantic Ocean and reclassification of Oceanicola batsensis, Oceanicola marinus, Oceanicola nitratireducens, Oceanicola nanhaiensis, Oceanicola antarcticus and Oceanicola flagellatus, as Pseudooceanicola batsensis comb. nov., Pseudooceanicola marinus comb. nov., Pseudooceanicola nitratireducens comb. nov., Pseudooceanicola nanhaiensis comb. nov., Pseudooceanicola antarcticus comb. nov., and Pseudooceanicola flagellatus comb. nov.</title>
        <authorList>
            <person name="Lai Q."/>
            <person name="Li G."/>
            <person name="Liu X."/>
            <person name="Du Y."/>
            <person name="Sun F."/>
            <person name="Shao Z."/>
        </authorList>
    </citation>
    <scope>NUCLEOTIDE SEQUENCE [LARGE SCALE GENOMIC DNA]</scope>
    <source>
        <strain evidence="10 11">22II-s11g</strain>
    </source>
</reference>
<dbReference type="SUPFAM" id="SSF56645">
    <property type="entry name" value="Acyl-CoA dehydrogenase NM domain-like"/>
    <property type="match status" value="1"/>
</dbReference>
<name>A0A0A0ED42_9RHOB</name>
<evidence type="ECO:0000256" key="6">
    <source>
        <dbReference type="RuleBase" id="RU362125"/>
    </source>
</evidence>
<dbReference type="InterPro" id="IPR006091">
    <property type="entry name" value="Acyl-CoA_Oxase/DH_mid-dom"/>
</dbReference>
<evidence type="ECO:0000256" key="1">
    <source>
        <dbReference type="ARBA" id="ARBA00001974"/>
    </source>
</evidence>
<feature type="domain" description="Acyl-CoA oxidase/dehydrogenase middle" evidence="8">
    <location>
        <begin position="130"/>
        <end position="208"/>
    </location>
</feature>
<evidence type="ECO:0008006" key="12">
    <source>
        <dbReference type="Google" id="ProtNLM"/>
    </source>
</evidence>
<dbReference type="Pfam" id="PF02770">
    <property type="entry name" value="Acyl-CoA_dh_M"/>
    <property type="match status" value="1"/>
</dbReference>
<dbReference type="RefSeq" id="WP_043750994.1">
    <property type="nucleotide sequence ID" value="NZ_AQQX01000006.1"/>
</dbReference>
<evidence type="ECO:0000256" key="3">
    <source>
        <dbReference type="ARBA" id="ARBA00022630"/>
    </source>
</evidence>
<dbReference type="InterPro" id="IPR013786">
    <property type="entry name" value="AcylCoA_DH/ox_N"/>
</dbReference>
<dbReference type="Gene3D" id="2.40.110.10">
    <property type="entry name" value="Butyryl-CoA Dehydrogenase, subunit A, domain 2"/>
    <property type="match status" value="1"/>
</dbReference>
<dbReference type="InterPro" id="IPR009100">
    <property type="entry name" value="AcylCoA_DH/oxidase_NM_dom_sf"/>
</dbReference>
<sequence length="374" mass="40671">MAVLSAEQTMLKDAADGWVREYAPVSAFRKMRDAGQAQNPACYQDMADMGWTGILIPEEYGGSDFGLTAMTLVMEELGRQLVVSPLFSTALLGATIIANMADARQKMAWLPAIADGSLRVCLAVDEGAHHDIRHTALTATQTDDGFVLNGTKTHVVDGMQAELILVLARSDGTPGTADGLSLFAVQGKHIQRKPLGVLDRRDYAEMTFDGVKVAPDALIGPLNQAGPRLEQALDIARIGLAAEMLGLSQQAFDTTLEYLKSRKQFDTVLAQFQAIQHRMADLFCQIELVRSVVEHAARSVDGDAPDRTEVAIMAKSMANDLANLMTRQMVQLHGGIGMTDLHDAGLYLKRARALEALFGNTAWQNERFANLHGY</sequence>
<dbReference type="PANTHER" id="PTHR43884">
    <property type="entry name" value="ACYL-COA DEHYDROGENASE"/>
    <property type="match status" value="1"/>
</dbReference>
<dbReference type="InterPro" id="IPR036250">
    <property type="entry name" value="AcylCo_DH-like_C"/>
</dbReference>
<evidence type="ECO:0000313" key="10">
    <source>
        <dbReference type="EMBL" id="KGM48013.1"/>
    </source>
</evidence>
<dbReference type="CDD" id="cd00567">
    <property type="entry name" value="ACAD"/>
    <property type="match status" value="1"/>
</dbReference>
<dbReference type="EMBL" id="AQQX01000006">
    <property type="protein sequence ID" value="KGM48013.1"/>
    <property type="molecule type" value="Genomic_DNA"/>
</dbReference>
<keyword evidence="5 6" id="KW-0560">Oxidoreductase</keyword>
<dbReference type="STRING" id="1461694.ATO9_15595"/>
<evidence type="ECO:0000256" key="5">
    <source>
        <dbReference type="ARBA" id="ARBA00023002"/>
    </source>
</evidence>
<feature type="domain" description="Acyl-CoA dehydrogenase/oxidase N-terminal" evidence="9">
    <location>
        <begin position="5"/>
        <end position="116"/>
    </location>
</feature>
<dbReference type="SUPFAM" id="SSF47203">
    <property type="entry name" value="Acyl-CoA dehydrogenase C-terminal domain-like"/>
    <property type="match status" value="1"/>
</dbReference>
<evidence type="ECO:0000259" key="8">
    <source>
        <dbReference type="Pfam" id="PF02770"/>
    </source>
</evidence>
<accession>A0A0A0ED42</accession>
<evidence type="ECO:0000256" key="2">
    <source>
        <dbReference type="ARBA" id="ARBA00009347"/>
    </source>
</evidence>
<evidence type="ECO:0000259" key="9">
    <source>
        <dbReference type="Pfam" id="PF02771"/>
    </source>
</evidence>
<dbReference type="Gene3D" id="1.20.140.10">
    <property type="entry name" value="Butyryl-CoA Dehydrogenase, subunit A, domain 3"/>
    <property type="match status" value="1"/>
</dbReference>
<comment type="similarity">
    <text evidence="2 6">Belongs to the acyl-CoA dehydrogenase family.</text>
</comment>
<dbReference type="InterPro" id="IPR037069">
    <property type="entry name" value="AcylCoA_DH/ox_N_sf"/>
</dbReference>
<proteinExistence type="inferred from homology"/>
<evidence type="ECO:0000259" key="7">
    <source>
        <dbReference type="Pfam" id="PF00441"/>
    </source>
</evidence>
<comment type="caution">
    <text evidence="10">The sequence shown here is derived from an EMBL/GenBank/DDBJ whole genome shotgun (WGS) entry which is preliminary data.</text>
</comment>
<dbReference type="Pfam" id="PF02771">
    <property type="entry name" value="Acyl-CoA_dh_N"/>
    <property type="match status" value="1"/>
</dbReference>
<dbReference type="AlphaFoldDB" id="A0A0A0ED42"/>
<feature type="domain" description="Acyl-CoA dehydrogenase/oxidase C-terminal" evidence="7">
    <location>
        <begin position="230"/>
        <end position="366"/>
    </location>
</feature>
<comment type="cofactor">
    <cofactor evidence="1 6">
        <name>FAD</name>
        <dbReference type="ChEBI" id="CHEBI:57692"/>
    </cofactor>
</comment>
<keyword evidence="3 6" id="KW-0285">Flavoprotein</keyword>
<evidence type="ECO:0000313" key="11">
    <source>
        <dbReference type="Proteomes" id="UP000030004"/>
    </source>
</evidence>
<protein>
    <recommendedName>
        <fullName evidence="12">Acyl-CoA dehydrogenase</fullName>
    </recommendedName>
</protein>
<dbReference type="OrthoDB" id="7328575at2"/>
<keyword evidence="4 6" id="KW-0274">FAD</keyword>
<organism evidence="10 11">
    <name type="scientific">Pseudooceanicola atlanticus</name>
    <dbReference type="NCBI Taxonomy" id="1461694"/>
    <lineage>
        <taxon>Bacteria</taxon>
        <taxon>Pseudomonadati</taxon>
        <taxon>Pseudomonadota</taxon>
        <taxon>Alphaproteobacteria</taxon>
        <taxon>Rhodobacterales</taxon>
        <taxon>Paracoccaceae</taxon>
        <taxon>Pseudooceanicola</taxon>
    </lineage>
</organism>
<evidence type="ECO:0000256" key="4">
    <source>
        <dbReference type="ARBA" id="ARBA00022827"/>
    </source>
</evidence>
<keyword evidence="11" id="KW-1185">Reference proteome</keyword>
<dbReference type="InterPro" id="IPR046373">
    <property type="entry name" value="Acyl-CoA_Oxase/DH_mid-dom_sf"/>
</dbReference>
<gene>
    <name evidence="10" type="ORF">ATO9_15595</name>
</gene>
<dbReference type="GO" id="GO:0050660">
    <property type="term" value="F:flavin adenine dinucleotide binding"/>
    <property type="evidence" value="ECO:0007669"/>
    <property type="project" value="InterPro"/>
</dbReference>
<dbReference type="Proteomes" id="UP000030004">
    <property type="component" value="Unassembled WGS sequence"/>
</dbReference>
<dbReference type="PANTHER" id="PTHR43884:SF20">
    <property type="entry name" value="ACYL-COA DEHYDROGENASE FADE28"/>
    <property type="match status" value="1"/>
</dbReference>
<dbReference type="Pfam" id="PF00441">
    <property type="entry name" value="Acyl-CoA_dh_1"/>
    <property type="match status" value="1"/>
</dbReference>
<dbReference type="eggNOG" id="COG1960">
    <property type="taxonomic scope" value="Bacteria"/>
</dbReference>
<dbReference type="Gene3D" id="1.10.540.10">
    <property type="entry name" value="Acyl-CoA dehydrogenase/oxidase, N-terminal domain"/>
    <property type="match status" value="1"/>
</dbReference>
<dbReference type="GO" id="GO:0003995">
    <property type="term" value="F:acyl-CoA dehydrogenase activity"/>
    <property type="evidence" value="ECO:0007669"/>
    <property type="project" value="TreeGrafter"/>
</dbReference>